<evidence type="ECO:0000256" key="3">
    <source>
        <dbReference type="ARBA" id="ARBA00023163"/>
    </source>
</evidence>
<keyword evidence="3" id="KW-0804">Transcription</keyword>
<evidence type="ECO:0000259" key="5">
    <source>
        <dbReference type="PROSITE" id="PS50977"/>
    </source>
</evidence>
<dbReference type="EMBL" id="QUNO01000005">
    <property type="protein sequence ID" value="REH48443.1"/>
    <property type="molecule type" value="Genomic_DNA"/>
</dbReference>
<dbReference type="Gene3D" id="1.10.357.10">
    <property type="entry name" value="Tetracycline Repressor, domain 2"/>
    <property type="match status" value="1"/>
</dbReference>
<dbReference type="SUPFAM" id="SSF46689">
    <property type="entry name" value="Homeodomain-like"/>
    <property type="match status" value="1"/>
</dbReference>
<dbReference type="AlphaFoldDB" id="A0A3E0HPI3"/>
<dbReference type="OrthoDB" id="4541465at2"/>
<feature type="DNA-binding region" description="H-T-H motif" evidence="4">
    <location>
        <begin position="48"/>
        <end position="67"/>
    </location>
</feature>
<dbReference type="InterPro" id="IPR049513">
    <property type="entry name" value="TetR_C_40"/>
</dbReference>
<dbReference type="Pfam" id="PF00440">
    <property type="entry name" value="TetR_N"/>
    <property type="match status" value="1"/>
</dbReference>
<evidence type="ECO:0000256" key="2">
    <source>
        <dbReference type="ARBA" id="ARBA00023125"/>
    </source>
</evidence>
<evidence type="ECO:0000313" key="7">
    <source>
        <dbReference type="Proteomes" id="UP000256269"/>
    </source>
</evidence>
<dbReference type="PANTHER" id="PTHR47506:SF1">
    <property type="entry name" value="HTH-TYPE TRANSCRIPTIONAL REGULATOR YJDC"/>
    <property type="match status" value="1"/>
</dbReference>
<sequence length="225" mass="23866">MQYLESVATSSERAEPVSRVARRKAQTRQKLIDAARVLLAGDTASTASIQDITDAADVGFGSFYNHFTSKTELFEAAVRQVLEQLGQLLDTLSIDADDPAVTFARSVRLTARLAVARPQTAQVLVRHGMAYIDADEGLAPRALRDIEAGAAAGLFTVGDSRLALAVTAGALLAVLHMSLVSPDKVTDATCDEAAEQLLRMLGVPLDEAHRVATAPLPDVSAVDEV</sequence>
<organism evidence="6 7">
    <name type="scientific">Kutzneria buriramensis</name>
    <dbReference type="NCBI Taxonomy" id="1045776"/>
    <lineage>
        <taxon>Bacteria</taxon>
        <taxon>Bacillati</taxon>
        <taxon>Actinomycetota</taxon>
        <taxon>Actinomycetes</taxon>
        <taxon>Pseudonocardiales</taxon>
        <taxon>Pseudonocardiaceae</taxon>
        <taxon>Kutzneria</taxon>
    </lineage>
</organism>
<comment type="caution">
    <text evidence="6">The sequence shown here is derived from an EMBL/GenBank/DDBJ whole genome shotgun (WGS) entry which is preliminary data.</text>
</comment>
<reference evidence="6 7" key="1">
    <citation type="submission" date="2018-08" db="EMBL/GenBank/DDBJ databases">
        <title>Genomic Encyclopedia of Archaeal and Bacterial Type Strains, Phase II (KMG-II): from individual species to whole genera.</title>
        <authorList>
            <person name="Goeker M."/>
        </authorList>
    </citation>
    <scope>NUCLEOTIDE SEQUENCE [LARGE SCALE GENOMIC DNA]</scope>
    <source>
        <strain evidence="6 7">DSM 45791</strain>
    </source>
</reference>
<keyword evidence="2 4" id="KW-0238">DNA-binding</keyword>
<dbReference type="InterPro" id="IPR009057">
    <property type="entry name" value="Homeodomain-like_sf"/>
</dbReference>
<dbReference type="PROSITE" id="PS50977">
    <property type="entry name" value="HTH_TETR_2"/>
    <property type="match status" value="1"/>
</dbReference>
<gene>
    <name evidence="6" type="ORF">BCF44_105302</name>
</gene>
<dbReference type="Proteomes" id="UP000256269">
    <property type="component" value="Unassembled WGS sequence"/>
</dbReference>
<dbReference type="PANTHER" id="PTHR47506">
    <property type="entry name" value="TRANSCRIPTIONAL REGULATORY PROTEIN"/>
    <property type="match status" value="1"/>
</dbReference>
<accession>A0A3E0HPI3</accession>
<protein>
    <submittedName>
        <fullName evidence="6">AcrR family transcriptional regulator</fullName>
    </submittedName>
</protein>
<dbReference type="GO" id="GO:0003677">
    <property type="term" value="F:DNA binding"/>
    <property type="evidence" value="ECO:0007669"/>
    <property type="project" value="UniProtKB-UniRule"/>
</dbReference>
<keyword evidence="1" id="KW-0805">Transcription regulation</keyword>
<proteinExistence type="predicted"/>
<keyword evidence="7" id="KW-1185">Reference proteome</keyword>
<feature type="domain" description="HTH tetR-type" evidence="5">
    <location>
        <begin position="25"/>
        <end position="85"/>
    </location>
</feature>
<name>A0A3E0HPI3_9PSEU</name>
<dbReference type="InterPro" id="IPR001647">
    <property type="entry name" value="HTH_TetR"/>
</dbReference>
<evidence type="ECO:0000256" key="1">
    <source>
        <dbReference type="ARBA" id="ARBA00023015"/>
    </source>
</evidence>
<evidence type="ECO:0000256" key="4">
    <source>
        <dbReference type="PROSITE-ProRule" id="PRU00335"/>
    </source>
</evidence>
<dbReference type="Pfam" id="PF21306">
    <property type="entry name" value="TetR_C_40"/>
    <property type="match status" value="1"/>
</dbReference>
<evidence type="ECO:0000313" key="6">
    <source>
        <dbReference type="EMBL" id="REH48443.1"/>
    </source>
</evidence>